<proteinExistence type="predicted"/>
<reference evidence="2 3" key="1">
    <citation type="submission" date="2020-09" db="EMBL/GenBank/DDBJ databases">
        <title>De no assembly of potato wild relative species, Solanum commersonii.</title>
        <authorList>
            <person name="Cho K."/>
        </authorList>
    </citation>
    <scope>NUCLEOTIDE SEQUENCE [LARGE SCALE GENOMIC DNA]</scope>
    <source>
        <strain evidence="2">LZ3.2</strain>
        <tissue evidence="2">Leaf</tissue>
    </source>
</reference>
<name>A0A9J6AVX9_SOLCO</name>
<dbReference type="EMBL" id="JACXVP010000001">
    <property type="protein sequence ID" value="KAG5628686.1"/>
    <property type="molecule type" value="Genomic_DNA"/>
</dbReference>
<dbReference type="OrthoDB" id="1306244at2759"/>
<dbReference type="Proteomes" id="UP000824120">
    <property type="component" value="Chromosome 1"/>
</dbReference>
<accession>A0A9J6AVX9</accession>
<comment type="caution">
    <text evidence="2">The sequence shown here is derived from an EMBL/GenBank/DDBJ whole genome shotgun (WGS) entry which is preliminary data.</text>
</comment>
<feature type="compositionally biased region" description="Basic and acidic residues" evidence="1">
    <location>
        <begin position="56"/>
        <end position="69"/>
    </location>
</feature>
<keyword evidence="3" id="KW-1185">Reference proteome</keyword>
<evidence type="ECO:0000256" key="1">
    <source>
        <dbReference type="SAM" id="MobiDB-lite"/>
    </source>
</evidence>
<gene>
    <name evidence="2" type="ORF">H5410_000403</name>
</gene>
<dbReference type="PANTHER" id="PTHR33180">
    <property type="entry name" value="PHOTOSYSTEM II CP43 REACTION CENTER PROTEIN"/>
    <property type="match status" value="1"/>
</dbReference>
<dbReference type="PANTHER" id="PTHR33180:SF31">
    <property type="entry name" value="POLYPROTEIN PROTEIN"/>
    <property type="match status" value="1"/>
</dbReference>
<evidence type="ECO:0000313" key="2">
    <source>
        <dbReference type="EMBL" id="KAG5628686.1"/>
    </source>
</evidence>
<organism evidence="2 3">
    <name type="scientific">Solanum commersonii</name>
    <name type="common">Commerson's wild potato</name>
    <name type="synonym">Commerson's nightshade</name>
    <dbReference type="NCBI Taxonomy" id="4109"/>
    <lineage>
        <taxon>Eukaryota</taxon>
        <taxon>Viridiplantae</taxon>
        <taxon>Streptophyta</taxon>
        <taxon>Embryophyta</taxon>
        <taxon>Tracheophyta</taxon>
        <taxon>Spermatophyta</taxon>
        <taxon>Magnoliopsida</taxon>
        <taxon>eudicotyledons</taxon>
        <taxon>Gunneridae</taxon>
        <taxon>Pentapetalae</taxon>
        <taxon>asterids</taxon>
        <taxon>lamiids</taxon>
        <taxon>Solanales</taxon>
        <taxon>Solanaceae</taxon>
        <taxon>Solanoideae</taxon>
        <taxon>Solaneae</taxon>
        <taxon>Solanum</taxon>
    </lineage>
</organism>
<feature type="region of interest" description="Disordered" evidence="1">
    <location>
        <begin position="43"/>
        <end position="118"/>
    </location>
</feature>
<evidence type="ECO:0000313" key="3">
    <source>
        <dbReference type="Proteomes" id="UP000824120"/>
    </source>
</evidence>
<feature type="compositionally biased region" description="Low complexity" evidence="1">
    <location>
        <begin position="90"/>
        <end position="118"/>
    </location>
</feature>
<protein>
    <submittedName>
        <fullName evidence="2">Uncharacterized protein</fullName>
    </submittedName>
</protein>
<dbReference type="AlphaFoldDB" id="A0A9J6AVX9"/>
<sequence length="118" mass="12567">MPSQNESILHHPMTACLRSIISRTIIDMGLIIEQEMAMRDKQRGIEVTPSSSTNIRHIEAKYTRDEANRRNAAPVDTSQEVDIDSIPAEASLPTSASGPSGTSAPSSSSQAPSASTSS</sequence>